<proteinExistence type="predicted"/>
<feature type="transmembrane region" description="Helical" evidence="2">
    <location>
        <begin position="50"/>
        <end position="75"/>
    </location>
</feature>
<evidence type="ECO:0000256" key="2">
    <source>
        <dbReference type="SAM" id="Phobius"/>
    </source>
</evidence>
<keyword evidence="2" id="KW-0812">Transmembrane</keyword>
<evidence type="ECO:0000256" key="1">
    <source>
        <dbReference type="SAM" id="MobiDB-lite"/>
    </source>
</evidence>
<dbReference type="Proteomes" id="UP000675284">
    <property type="component" value="Unassembled WGS sequence"/>
</dbReference>
<dbReference type="AlphaFoldDB" id="A0A941ICP0"/>
<accession>A0A941ICP0</accession>
<dbReference type="RefSeq" id="WP_121604776.1">
    <property type="nucleotide sequence ID" value="NZ_JAGSOT010000025.1"/>
</dbReference>
<keyword evidence="2" id="KW-1133">Transmembrane helix</keyword>
<reference evidence="3" key="1">
    <citation type="submission" date="2021-04" db="EMBL/GenBank/DDBJ databases">
        <title>Isolation and polyphasic classification of algal microorganism.</title>
        <authorList>
            <person name="Wang S."/>
        </authorList>
    </citation>
    <scope>NUCLEOTIDE SEQUENCE</scope>
    <source>
        <strain evidence="3">720a</strain>
    </source>
</reference>
<gene>
    <name evidence="3" type="ORF">KCX74_09920</name>
</gene>
<feature type="transmembrane region" description="Helical" evidence="2">
    <location>
        <begin position="7"/>
        <end position="30"/>
    </location>
</feature>
<protein>
    <submittedName>
        <fullName evidence="3">Uncharacterized protein</fullName>
    </submittedName>
</protein>
<evidence type="ECO:0000313" key="3">
    <source>
        <dbReference type="EMBL" id="MBR7796350.1"/>
    </source>
</evidence>
<feature type="region of interest" description="Disordered" evidence="1">
    <location>
        <begin position="87"/>
        <end position="113"/>
    </location>
</feature>
<sequence length="192" mass="22448">MQRNILGIAILILGIGLMLIGPMFAYYVTFNESSLYEMGEQENRFMWQSFFTIAGRWFLGGVLLIGVSEVIRLLVSINNHIYNDRKQTREKGKRMTDDESGYSQTTEREQTDMQEEWNLRPADEEKIYHIFNNEAILEMRPAPIKGYCVVKLQDKDSPINPYVKVIEVTETVAKEVRNAEIRKRVLEWYNAQ</sequence>
<evidence type="ECO:0000313" key="4">
    <source>
        <dbReference type="Proteomes" id="UP000675284"/>
    </source>
</evidence>
<keyword evidence="4" id="KW-1185">Reference proteome</keyword>
<comment type="caution">
    <text evidence="3">The sequence shown here is derived from an EMBL/GenBank/DDBJ whole genome shotgun (WGS) entry which is preliminary data.</text>
</comment>
<dbReference type="EMBL" id="JAGSOT010000025">
    <property type="protein sequence ID" value="MBR7796350.1"/>
    <property type="molecule type" value="Genomic_DNA"/>
</dbReference>
<feature type="compositionally biased region" description="Basic and acidic residues" evidence="1">
    <location>
        <begin position="87"/>
        <end position="97"/>
    </location>
</feature>
<keyword evidence="2" id="KW-0472">Membrane</keyword>
<organism evidence="3 4">
    <name type="scientific">Virgibacillus salarius</name>
    <dbReference type="NCBI Taxonomy" id="447199"/>
    <lineage>
        <taxon>Bacteria</taxon>
        <taxon>Bacillati</taxon>
        <taxon>Bacillota</taxon>
        <taxon>Bacilli</taxon>
        <taxon>Bacillales</taxon>
        <taxon>Bacillaceae</taxon>
        <taxon>Virgibacillus</taxon>
    </lineage>
</organism>
<name>A0A941ICP0_9BACI</name>